<feature type="domain" description="Magnetosome protein MamS/MamX" evidence="1">
    <location>
        <begin position="54"/>
        <end position="138"/>
    </location>
</feature>
<accession>A0A0F3GJ78</accession>
<dbReference type="AlphaFoldDB" id="A0A0F3GJ78"/>
<dbReference type="Pfam" id="PF26390">
    <property type="entry name" value="MamS_MamX"/>
    <property type="match status" value="1"/>
</dbReference>
<reference evidence="2 3" key="1">
    <citation type="submission" date="2015-02" db="EMBL/GenBank/DDBJ databases">
        <title>Single-cell genomics of uncultivated deep-branching MTB reveals a conserved set of magnetosome genes.</title>
        <authorList>
            <person name="Kolinko S."/>
            <person name="Richter M."/>
            <person name="Glockner F.O."/>
            <person name="Brachmann A."/>
            <person name="Schuler D."/>
        </authorList>
    </citation>
    <scope>NUCLEOTIDE SEQUENCE [LARGE SCALE GENOMIC DNA]</scope>
    <source>
        <strain evidence="2">TM-1</strain>
    </source>
</reference>
<keyword evidence="3" id="KW-1185">Reference proteome</keyword>
<gene>
    <name evidence="2" type="ORF">MBAV_005937</name>
</gene>
<proteinExistence type="predicted"/>
<protein>
    <recommendedName>
        <fullName evidence="1">Magnetosome protein MamS/MamX domain-containing protein</fullName>
    </recommendedName>
</protein>
<organism evidence="2 3">
    <name type="scientific">Candidatus Magnetobacterium bavaricum</name>
    <dbReference type="NCBI Taxonomy" id="29290"/>
    <lineage>
        <taxon>Bacteria</taxon>
        <taxon>Pseudomonadati</taxon>
        <taxon>Nitrospirota</taxon>
        <taxon>Thermodesulfovibrionia</taxon>
        <taxon>Thermodesulfovibrionales</taxon>
        <taxon>Candidatus Magnetobacteriaceae</taxon>
        <taxon>Candidatus Magnetobacterium</taxon>
    </lineage>
</organism>
<evidence type="ECO:0000259" key="1">
    <source>
        <dbReference type="Pfam" id="PF26390"/>
    </source>
</evidence>
<dbReference type="InterPro" id="IPR058837">
    <property type="entry name" value="MamS_MamX_dom"/>
</dbReference>
<comment type="caution">
    <text evidence="2">The sequence shown here is derived from an EMBL/GenBank/DDBJ whole genome shotgun (WGS) entry which is preliminary data.</text>
</comment>
<sequence>MKRFTVIGLMVVVFVMTAVVITSAQPMCGRGNYAGWGCTGQGQGQYQRMYDPQTVTTIAGVVEAVEQFTPRKGMSYGIHLRVKTQDGSISVHVGPSGYVEKQDVKIQVADNIEVKGSKVTFNNEPAIIAAEIKKGDAKLSLRDDNGIPKWAGSGMGRGRNRR</sequence>
<dbReference type="Proteomes" id="UP000033423">
    <property type="component" value="Unassembled WGS sequence"/>
</dbReference>
<name>A0A0F3GJ78_9BACT</name>
<dbReference type="EMBL" id="LACI01002524">
    <property type="protein sequence ID" value="KJU81872.1"/>
    <property type="molecule type" value="Genomic_DNA"/>
</dbReference>
<evidence type="ECO:0000313" key="2">
    <source>
        <dbReference type="EMBL" id="KJU81872.1"/>
    </source>
</evidence>
<evidence type="ECO:0000313" key="3">
    <source>
        <dbReference type="Proteomes" id="UP000033423"/>
    </source>
</evidence>